<dbReference type="PROSITE" id="PS51257">
    <property type="entry name" value="PROKAR_LIPOPROTEIN"/>
    <property type="match status" value="1"/>
</dbReference>
<dbReference type="RefSeq" id="WP_380201710.1">
    <property type="nucleotide sequence ID" value="NZ_JBHTEK010000001.1"/>
</dbReference>
<evidence type="ECO:0000259" key="2">
    <source>
        <dbReference type="Pfam" id="PF13628"/>
    </source>
</evidence>
<dbReference type="Pfam" id="PF13628">
    <property type="entry name" value="DUF4142"/>
    <property type="match status" value="1"/>
</dbReference>
<dbReference type="InterPro" id="IPR025419">
    <property type="entry name" value="DUF4142"/>
</dbReference>
<evidence type="ECO:0000256" key="1">
    <source>
        <dbReference type="SAM" id="SignalP"/>
    </source>
</evidence>
<feature type="domain" description="DUF4142" evidence="2">
    <location>
        <begin position="59"/>
        <end position="121"/>
    </location>
</feature>
<feature type="chain" id="PRO_5046164843" evidence="1">
    <location>
        <begin position="22"/>
        <end position="133"/>
    </location>
</feature>
<organism evidence="3 4">
    <name type="scientific">Hymenobacter humi</name>
    <dbReference type="NCBI Taxonomy" id="1411620"/>
    <lineage>
        <taxon>Bacteria</taxon>
        <taxon>Pseudomonadati</taxon>
        <taxon>Bacteroidota</taxon>
        <taxon>Cytophagia</taxon>
        <taxon>Cytophagales</taxon>
        <taxon>Hymenobacteraceae</taxon>
        <taxon>Hymenobacter</taxon>
    </lineage>
</organism>
<dbReference type="EMBL" id="JBHTEK010000001">
    <property type="protein sequence ID" value="MFC7667293.1"/>
    <property type="molecule type" value="Genomic_DNA"/>
</dbReference>
<evidence type="ECO:0000313" key="3">
    <source>
        <dbReference type="EMBL" id="MFC7667293.1"/>
    </source>
</evidence>
<gene>
    <name evidence="3" type="ORF">ACFQT0_07595</name>
</gene>
<keyword evidence="4" id="KW-1185">Reference proteome</keyword>
<keyword evidence="1" id="KW-0732">Signal</keyword>
<reference evidence="4" key="1">
    <citation type="journal article" date="2019" name="Int. J. Syst. Evol. Microbiol.">
        <title>The Global Catalogue of Microorganisms (GCM) 10K type strain sequencing project: providing services to taxonomists for standard genome sequencing and annotation.</title>
        <authorList>
            <consortium name="The Broad Institute Genomics Platform"/>
            <consortium name="The Broad Institute Genome Sequencing Center for Infectious Disease"/>
            <person name="Wu L."/>
            <person name="Ma J."/>
        </authorList>
    </citation>
    <scope>NUCLEOTIDE SEQUENCE [LARGE SCALE GENOMIC DNA]</scope>
    <source>
        <strain evidence="4">JCM 19635</strain>
    </source>
</reference>
<accession>A0ABW2U4N2</accession>
<comment type="caution">
    <text evidence="3">The sequence shown here is derived from an EMBL/GenBank/DDBJ whole genome shotgun (WGS) entry which is preliminary data.</text>
</comment>
<proteinExistence type="predicted"/>
<sequence length="133" mass="14089">MRGLLLSLLPSRQLILQLAVALPLLSACSSGGSNDAVDAANAENKNKISEADVTAKQEADADFLVKSTSRALLQVELGKLAQARATTPTVRTYGARLVQNRLELLNALRGLATSKNLTVPPPWAATSRPLTTK</sequence>
<dbReference type="Proteomes" id="UP001596513">
    <property type="component" value="Unassembled WGS sequence"/>
</dbReference>
<feature type="signal peptide" evidence="1">
    <location>
        <begin position="1"/>
        <end position="21"/>
    </location>
</feature>
<name>A0ABW2U4N2_9BACT</name>
<protein>
    <submittedName>
        <fullName evidence="3">DUF4142 domain-containing protein</fullName>
    </submittedName>
</protein>
<evidence type="ECO:0000313" key="4">
    <source>
        <dbReference type="Proteomes" id="UP001596513"/>
    </source>
</evidence>